<dbReference type="GO" id="GO:0005634">
    <property type="term" value="C:nucleus"/>
    <property type="evidence" value="ECO:0007669"/>
    <property type="project" value="UniProtKB-SubCell"/>
</dbReference>
<feature type="domain" description="C2H2-type" evidence="8">
    <location>
        <begin position="250"/>
        <end position="277"/>
    </location>
</feature>
<keyword evidence="6" id="KW-0539">Nucleus</keyword>
<comment type="subcellular location">
    <subcellularLocation>
        <location evidence="1">Nucleus</location>
    </subcellularLocation>
</comment>
<sequence>MTVPESPSKPLRNREQRRGVTIPKYPSESPIVAMGTSTGGTLEFREGHFPCELCGKCYPSELILLQHLEGHLDPAKKEVSQYHREKAAAEGAQTQSFALVCDLCPVSKKVYNLPSSLFAHIRFKHPAEDASYHVDRLVKKCKSTEAFPCALCGKVFPTAAALESHTVGKHKETNNPVVPGEQWWCNLCEKGFLTSSALLSHLSSKHRQPLERFPCPACKRVFSDRFSLRAHISQSHAELDVPEVISATEIRCNKCNKLFLDHQGLHDHEVRHHHKDPRLPAKSFEGASIVRQAVVRQLKRSGAKKEEKPQP</sequence>
<feature type="domain" description="C2H2-type" evidence="8">
    <location>
        <begin position="49"/>
        <end position="76"/>
    </location>
</feature>
<dbReference type="GO" id="GO:0008270">
    <property type="term" value="F:zinc ion binding"/>
    <property type="evidence" value="ECO:0007669"/>
    <property type="project" value="UniProtKB-KW"/>
</dbReference>
<dbReference type="PANTHER" id="PTHR24406">
    <property type="entry name" value="TRANSCRIPTIONAL REPRESSOR CTCFL-RELATED"/>
    <property type="match status" value="1"/>
</dbReference>
<dbReference type="Pfam" id="PF12874">
    <property type="entry name" value="zf-met"/>
    <property type="match status" value="2"/>
</dbReference>
<evidence type="ECO:0000256" key="2">
    <source>
        <dbReference type="ARBA" id="ARBA00022723"/>
    </source>
</evidence>
<evidence type="ECO:0000256" key="7">
    <source>
        <dbReference type="PROSITE-ProRule" id="PRU00042"/>
    </source>
</evidence>
<evidence type="ECO:0000313" key="10">
    <source>
        <dbReference type="Proteomes" id="UP000515908"/>
    </source>
</evidence>
<dbReference type="Pfam" id="PF00096">
    <property type="entry name" value="zf-C2H2"/>
    <property type="match status" value="2"/>
</dbReference>
<evidence type="ECO:0000256" key="3">
    <source>
        <dbReference type="ARBA" id="ARBA00022737"/>
    </source>
</evidence>
<proteinExistence type="predicted"/>
<evidence type="ECO:0000313" key="9">
    <source>
        <dbReference type="EMBL" id="CAD2218284.1"/>
    </source>
</evidence>
<feature type="domain" description="C2H2-type" evidence="8">
    <location>
        <begin position="147"/>
        <end position="175"/>
    </location>
</feature>
<evidence type="ECO:0000259" key="8">
    <source>
        <dbReference type="PROSITE" id="PS50157"/>
    </source>
</evidence>
<feature type="domain" description="C2H2-type" evidence="8">
    <location>
        <begin position="183"/>
        <end position="206"/>
    </location>
</feature>
<keyword evidence="3" id="KW-0677">Repeat</keyword>
<keyword evidence="5" id="KW-0862">Zinc</keyword>
<keyword evidence="2" id="KW-0479">Metal-binding</keyword>
<evidence type="ECO:0000256" key="5">
    <source>
        <dbReference type="ARBA" id="ARBA00022833"/>
    </source>
</evidence>
<dbReference type="PROSITE" id="PS50157">
    <property type="entry name" value="ZINC_FINGER_C2H2_2"/>
    <property type="match status" value="5"/>
</dbReference>
<protein>
    <submittedName>
        <fullName evidence="9">Zinc-finger of C2H2 type/Zinc finger, C2H2 type, putative</fullName>
    </submittedName>
</protein>
<dbReference type="OrthoDB" id="5803930at2759"/>
<keyword evidence="4 7" id="KW-0863">Zinc-finger</keyword>
<dbReference type="InterPro" id="IPR050888">
    <property type="entry name" value="ZnF_C2H2-type_TF"/>
</dbReference>
<dbReference type="SUPFAM" id="SSF57667">
    <property type="entry name" value="beta-beta-alpha zinc fingers"/>
    <property type="match status" value="2"/>
</dbReference>
<feature type="domain" description="C2H2-type" evidence="8">
    <location>
        <begin position="213"/>
        <end position="237"/>
    </location>
</feature>
<organism evidence="9 10">
    <name type="scientific">Angomonas deanei</name>
    <dbReference type="NCBI Taxonomy" id="59799"/>
    <lineage>
        <taxon>Eukaryota</taxon>
        <taxon>Discoba</taxon>
        <taxon>Euglenozoa</taxon>
        <taxon>Kinetoplastea</taxon>
        <taxon>Metakinetoplastina</taxon>
        <taxon>Trypanosomatida</taxon>
        <taxon>Trypanosomatidae</taxon>
        <taxon>Strigomonadinae</taxon>
        <taxon>Angomonas</taxon>
    </lineage>
</organism>
<evidence type="ECO:0000256" key="6">
    <source>
        <dbReference type="ARBA" id="ARBA00023242"/>
    </source>
</evidence>
<dbReference type="AlphaFoldDB" id="A0A7G2CHA6"/>
<dbReference type="InterPro" id="IPR036236">
    <property type="entry name" value="Znf_C2H2_sf"/>
</dbReference>
<dbReference type="VEuPathDB" id="TriTrypDB:ADEAN_000577200"/>
<dbReference type="EMBL" id="LR877154">
    <property type="protein sequence ID" value="CAD2218284.1"/>
    <property type="molecule type" value="Genomic_DNA"/>
</dbReference>
<keyword evidence="10" id="KW-1185">Reference proteome</keyword>
<evidence type="ECO:0000256" key="1">
    <source>
        <dbReference type="ARBA" id="ARBA00004123"/>
    </source>
</evidence>
<reference evidence="9 10" key="1">
    <citation type="submission" date="2020-08" db="EMBL/GenBank/DDBJ databases">
        <authorList>
            <person name="Newling K."/>
            <person name="Davey J."/>
            <person name="Forrester S."/>
        </authorList>
    </citation>
    <scope>NUCLEOTIDE SEQUENCE [LARGE SCALE GENOMIC DNA]</scope>
    <source>
        <strain evidence="10">Crithidia deanei Carvalho (ATCC PRA-265)</strain>
    </source>
</reference>
<accession>A0A7G2CHA6</accession>
<dbReference type="Proteomes" id="UP000515908">
    <property type="component" value="Chromosome 10"/>
</dbReference>
<dbReference type="Gene3D" id="3.30.160.60">
    <property type="entry name" value="Classic Zinc Finger"/>
    <property type="match status" value="2"/>
</dbReference>
<gene>
    <name evidence="9" type="ORF">ADEAN_000577200</name>
</gene>
<dbReference type="PROSITE" id="PS00028">
    <property type="entry name" value="ZINC_FINGER_C2H2_1"/>
    <property type="match status" value="5"/>
</dbReference>
<dbReference type="SMART" id="SM00355">
    <property type="entry name" value="ZnF_C2H2"/>
    <property type="match status" value="6"/>
</dbReference>
<name>A0A7G2CHA6_9TRYP</name>
<evidence type="ECO:0000256" key="4">
    <source>
        <dbReference type="ARBA" id="ARBA00022771"/>
    </source>
</evidence>
<dbReference type="InterPro" id="IPR013087">
    <property type="entry name" value="Znf_C2H2_type"/>
</dbReference>